<comment type="catalytic activity">
    <reaction evidence="1">
        <text>ATP + protein L-histidine = ADP + protein N-phospho-L-histidine.</text>
        <dbReference type="EC" id="2.7.13.3"/>
    </reaction>
</comment>
<dbReference type="SMART" id="SM00387">
    <property type="entry name" value="HATPase_c"/>
    <property type="match status" value="1"/>
</dbReference>
<dbReference type="InterPro" id="IPR005467">
    <property type="entry name" value="His_kinase_dom"/>
</dbReference>
<reference evidence="15" key="2">
    <citation type="submission" date="2021-04" db="EMBL/GenBank/DDBJ databases">
        <authorList>
            <person name="Gilroy R."/>
        </authorList>
    </citation>
    <scope>NUCLEOTIDE SEQUENCE</scope>
    <source>
        <strain evidence="15">CHK180-15479</strain>
    </source>
</reference>
<feature type="domain" description="Histidine kinase" evidence="14">
    <location>
        <begin position="328"/>
        <end position="545"/>
    </location>
</feature>
<keyword evidence="12 13" id="KW-0472">Membrane</keyword>
<evidence type="ECO:0000256" key="8">
    <source>
        <dbReference type="ARBA" id="ARBA00022777"/>
    </source>
</evidence>
<evidence type="ECO:0000256" key="4">
    <source>
        <dbReference type="ARBA" id="ARBA00022553"/>
    </source>
</evidence>
<dbReference type="Gene3D" id="3.30.565.10">
    <property type="entry name" value="Histidine kinase-like ATPase, C-terminal domain"/>
    <property type="match status" value="1"/>
</dbReference>
<dbReference type="PRINTS" id="PR00344">
    <property type="entry name" value="BCTRLSENSOR"/>
</dbReference>
<keyword evidence="11" id="KW-0902">Two-component regulatory system</keyword>
<dbReference type="InterPro" id="IPR036097">
    <property type="entry name" value="HisK_dim/P_sf"/>
</dbReference>
<dbReference type="InterPro" id="IPR052023">
    <property type="entry name" value="Histidine_kinase_KdpD"/>
</dbReference>
<feature type="transmembrane region" description="Helical" evidence="13">
    <location>
        <begin position="128"/>
        <end position="146"/>
    </location>
</feature>
<keyword evidence="4" id="KW-0597">Phosphoprotein</keyword>
<dbReference type="AlphaFoldDB" id="A0A9D2N106"/>
<dbReference type="SUPFAM" id="SSF55874">
    <property type="entry name" value="ATPase domain of HSP90 chaperone/DNA topoisomerase II/histidine kinase"/>
    <property type="match status" value="1"/>
</dbReference>
<dbReference type="Pfam" id="PF02518">
    <property type="entry name" value="HATPase_c"/>
    <property type="match status" value="1"/>
</dbReference>
<keyword evidence="7" id="KW-0547">Nucleotide-binding</keyword>
<evidence type="ECO:0000256" key="10">
    <source>
        <dbReference type="ARBA" id="ARBA00022989"/>
    </source>
</evidence>
<dbReference type="CDD" id="cd00075">
    <property type="entry name" value="HATPase"/>
    <property type="match status" value="1"/>
</dbReference>
<dbReference type="Gene3D" id="1.20.120.620">
    <property type="entry name" value="Backbone structure of the membrane domain of e. Coli histidine kinase receptor kdpd"/>
    <property type="match status" value="1"/>
</dbReference>
<gene>
    <name evidence="15" type="ORF">H9704_08375</name>
</gene>
<evidence type="ECO:0000256" key="9">
    <source>
        <dbReference type="ARBA" id="ARBA00022840"/>
    </source>
</evidence>
<dbReference type="Gene3D" id="3.30.450.40">
    <property type="match status" value="1"/>
</dbReference>
<name>A0A9D2N106_9FIRM</name>
<dbReference type="Pfam" id="PF13493">
    <property type="entry name" value="DUF4118"/>
    <property type="match status" value="1"/>
</dbReference>
<dbReference type="FunFam" id="3.30.565.10:FF:000006">
    <property type="entry name" value="Sensor histidine kinase WalK"/>
    <property type="match status" value="1"/>
</dbReference>
<dbReference type="GO" id="GO:0005886">
    <property type="term" value="C:plasma membrane"/>
    <property type="evidence" value="ECO:0007669"/>
    <property type="project" value="TreeGrafter"/>
</dbReference>
<keyword evidence="10 13" id="KW-1133">Transmembrane helix</keyword>
<evidence type="ECO:0000256" key="5">
    <source>
        <dbReference type="ARBA" id="ARBA00022679"/>
    </source>
</evidence>
<dbReference type="InterPro" id="IPR036890">
    <property type="entry name" value="HATPase_C_sf"/>
</dbReference>
<dbReference type="InterPro" id="IPR003594">
    <property type="entry name" value="HATPase_dom"/>
</dbReference>
<organism evidence="15 16">
    <name type="scientific">Candidatus Enterocloster excrementipullorum</name>
    <dbReference type="NCBI Taxonomy" id="2838559"/>
    <lineage>
        <taxon>Bacteria</taxon>
        <taxon>Bacillati</taxon>
        <taxon>Bacillota</taxon>
        <taxon>Clostridia</taxon>
        <taxon>Lachnospirales</taxon>
        <taxon>Lachnospiraceae</taxon>
        <taxon>Enterocloster</taxon>
    </lineage>
</organism>
<feature type="transmembrane region" description="Helical" evidence="13">
    <location>
        <begin position="50"/>
        <end position="69"/>
    </location>
</feature>
<feature type="transmembrane region" description="Helical" evidence="13">
    <location>
        <begin position="97"/>
        <end position="116"/>
    </location>
</feature>
<dbReference type="EMBL" id="DWWT01000036">
    <property type="protein sequence ID" value="HJC06154.1"/>
    <property type="molecule type" value="Genomic_DNA"/>
</dbReference>
<dbReference type="InterPro" id="IPR038318">
    <property type="entry name" value="KdpD_sf"/>
</dbReference>
<dbReference type="Proteomes" id="UP000823910">
    <property type="component" value="Unassembled WGS sequence"/>
</dbReference>
<proteinExistence type="predicted"/>
<evidence type="ECO:0000313" key="15">
    <source>
        <dbReference type="EMBL" id="HJC06154.1"/>
    </source>
</evidence>
<evidence type="ECO:0000313" key="16">
    <source>
        <dbReference type="Proteomes" id="UP000823910"/>
    </source>
</evidence>
<keyword evidence="6 13" id="KW-0812">Transmembrane</keyword>
<reference evidence="15" key="1">
    <citation type="journal article" date="2021" name="PeerJ">
        <title>Extensive microbial diversity within the chicken gut microbiome revealed by metagenomics and culture.</title>
        <authorList>
            <person name="Gilroy R."/>
            <person name="Ravi A."/>
            <person name="Getino M."/>
            <person name="Pursley I."/>
            <person name="Horton D.L."/>
            <person name="Alikhan N.F."/>
            <person name="Baker D."/>
            <person name="Gharbi K."/>
            <person name="Hall N."/>
            <person name="Watson M."/>
            <person name="Adriaenssens E.M."/>
            <person name="Foster-Nyarko E."/>
            <person name="Jarju S."/>
            <person name="Secka A."/>
            <person name="Antonio M."/>
            <person name="Oren A."/>
            <person name="Chaudhuri R.R."/>
            <person name="La Ragione R."/>
            <person name="Hildebrand F."/>
            <person name="Pallen M.J."/>
        </authorList>
    </citation>
    <scope>NUCLEOTIDE SEQUENCE</scope>
    <source>
        <strain evidence="15">CHK180-15479</strain>
    </source>
</reference>
<accession>A0A9D2N106</accession>
<dbReference type="PROSITE" id="PS50109">
    <property type="entry name" value="HIS_KIN"/>
    <property type="match status" value="1"/>
</dbReference>
<sequence length="550" mass="60830">MKGRKTGIKLRRGWEKNVRAMYEREMETQAPYWMEKQEGEARLKGSAEDFLLSLGIWLAVTALSWFFYLLGLSDATFVAMYLLGVVAVSIKTAHRVYSLAASVAGVISVNFFFIEPRFTLFTYDREDLVTFLVMLTVALITGSLAARLKDHVRDSALAAFRARILFETGQLLMKAGTKKRIVKAAAEQAVKMLNRDVAVFLAEDGQLGKAELFAAESGRPADGNSAVWCPDPETAARTFLWGRAGDFFQDLGSGTGDTYAAIRNQSTVYGVMAVRTRERTLDAFESSILLSLLGECALALENEKNAREKEEAAVAAENERLRSNLLRSISHDLRTPLTSISGNASNLLGNSGKFDEKTKLRLYADIYEDSVWLIKTVENLLAVTRIEQGKVDIHMNAELVEEVAEEALRHVSRQAGEHTVHVEYGEDFLLARMDARLIVQVLVNLLDNAIKYTPKGSHIRIRAERAGSQVRICVADDGPGIPDEEKGHVFDMFYTGGDQGGDGRRSTGLGLYLCRAIIEAHGGEITLSDNAPHGAVFTFTLPREEVVLHE</sequence>
<dbReference type="SUPFAM" id="SSF47384">
    <property type="entry name" value="Homodimeric domain of signal transducing histidine kinase"/>
    <property type="match status" value="1"/>
</dbReference>
<dbReference type="CDD" id="cd00082">
    <property type="entry name" value="HisKA"/>
    <property type="match status" value="1"/>
</dbReference>
<dbReference type="GO" id="GO:0000155">
    <property type="term" value="F:phosphorelay sensor kinase activity"/>
    <property type="evidence" value="ECO:0007669"/>
    <property type="project" value="InterPro"/>
</dbReference>
<dbReference type="PANTHER" id="PTHR45569:SF1">
    <property type="entry name" value="SENSOR PROTEIN KDPD"/>
    <property type="match status" value="1"/>
</dbReference>
<keyword evidence="8" id="KW-0418">Kinase</keyword>
<evidence type="ECO:0000256" key="1">
    <source>
        <dbReference type="ARBA" id="ARBA00000085"/>
    </source>
</evidence>
<evidence type="ECO:0000256" key="12">
    <source>
        <dbReference type="ARBA" id="ARBA00023136"/>
    </source>
</evidence>
<dbReference type="InterPro" id="IPR003661">
    <property type="entry name" value="HisK_dim/P_dom"/>
</dbReference>
<evidence type="ECO:0000256" key="13">
    <source>
        <dbReference type="SAM" id="Phobius"/>
    </source>
</evidence>
<keyword evidence="5" id="KW-0808">Transferase</keyword>
<comment type="caution">
    <text evidence="15">The sequence shown here is derived from an EMBL/GenBank/DDBJ whole genome shotgun (WGS) entry which is preliminary data.</text>
</comment>
<evidence type="ECO:0000256" key="3">
    <source>
        <dbReference type="ARBA" id="ARBA00012438"/>
    </source>
</evidence>
<evidence type="ECO:0000259" key="14">
    <source>
        <dbReference type="PROSITE" id="PS50109"/>
    </source>
</evidence>
<dbReference type="Pfam" id="PF00512">
    <property type="entry name" value="HisKA"/>
    <property type="match status" value="1"/>
</dbReference>
<keyword evidence="9" id="KW-0067">ATP-binding</keyword>
<evidence type="ECO:0000256" key="7">
    <source>
        <dbReference type="ARBA" id="ARBA00022741"/>
    </source>
</evidence>
<dbReference type="InterPro" id="IPR004358">
    <property type="entry name" value="Sig_transdc_His_kin-like_C"/>
</dbReference>
<dbReference type="InterPro" id="IPR025201">
    <property type="entry name" value="KdpD_TM"/>
</dbReference>
<protein>
    <recommendedName>
        <fullName evidence="3">histidine kinase</fullName>
        <ecNumber evidence="3">2.7.13.3</ecNumber>
    </recommendedName>
</protein>
<evidence type="ECO:0000256" key="6">
    <source>
        <dbReference type="ARBA" id="ARBA00022692"/>
    </source>
</evidence>
<evidence type="ECO:0000256" key="2">
    <source>
        <dbReference type="ARBA" id="ARBA00004141"/>
    </source>
</evidence>
<dbReference type="EC" id="2.7.13.3" evidence="3"/>
<comment type="subcellular location">
    <subcellularLocation>
        <location evidence="2">Membrane</location>
        <topology evidence="2">Multi-pass membrane protein</topology>
    </subcellularLocation>
</comment>
<dbReference type="Gene3D" id="1.10.287.130">
    <property type="match status" value="1"/>
</dbReference>
<evidence type="ECO:0000256" key="11">
    <source>
        <dbReference type="ARBA" id="ARBA00023012"/>
    </source>
</evidence>
<dbReference type="InterPro" id="IPR029016">
    <property type="entry name" value="GAF-like_dom_sf"/>
</dbReference>
<dbReference type="SMART" id="SM00388">
    <property type="entry name" value="HisKA"/>
    <property type="match status" value="1"/>
</dbReference>
<dbReference type="PANTHER" id="PTHR45569">
    <property type="entry name" value="SENSOR PROTEIN KDPD"/>
    <property type="match status" value="1"/>
</dbReference>
<dbReference type="GO" id="GO:0005524">
    <property type="term" value="F:ATP binding"/>
    <property type="evidence" value="ECO:0007669"/>
    <property type="project" value="UniProtKB-KW"/>
</dbReference>